<gene>
    <name evidence="1" type="ORF">TPC1_17817</name>
</gene>
<dbReference type="Pfam" id="PF13306">
    <property type="entry name" value="LRR_5"/>
    <property type="match status" value="1"/>
</dbReference>
<dbReference type="InterPro" id="IPR032675">
    <property type="entry name" value="LRR_dom_sf"/>
</dbReference>
<evidence type="ECO:0000313" key="1">
    <source>
        <dbReference type="EMBL" id="JAP90784.1"/>
    </source>
</evidence>
<protein>
    <submittedName>
        <fullName evidence="1">Leucine rich repeats-containing protein</fullName>
    </submittedName>
</protein>
<accession>A0A146K4G4</accession>
<feature type="non-terminal residue" evidence="1">
    <location>
        <position position="1"/>
    </location>
</feature>
<dbReference type="EMBL" id="GDID01005822">
    <property type="protein sequence ID" value="JAP90784.1"/>
    <property type="molecule type" value="Transcribed_RNA"/>
</dbReference>
<proteinExistence type="predicted"/>
<dbReference type="InterPro" id="IPR026906">
    <property type="entry name" value="LRR_5"/>
</dbReference>
<feature type="non-terminal residue" evidence="1">
    <location>
        <position position="147"/>
    </location>
</feature>
<dbReference type="Gene3D" id="3.80.10.10">
    <property type="entry name" value="Ribonuclease Inhibitor"/>
    <property type="match status" value="1"/>
</dbReference>
<dbReference type="AlphaFoldDB" id="A0A146K4G4"/>
<name>A0A146K4G4_9EUKA</name>
<dbReference type="SUPFAM" id="SSF52058">
    <property type="entry name" value="L domain-like"/>
    <property type="match status" value="1"/>
</dbReference>
<sequence length="147" mass="16990">TFHCLVSLGLRKITIQAFFYCKTIKFLVCPNLNEICDEAFYGCSALRSVKSKNLKILGERALEFCLSLSYIDLKQIESVGSYCFFGCANLGLFVRRSVLRQRFNIHDNRRVGNIIYQEIYQNTNELEQLIPDDSLGLQEILVDKFEE</sequence>
<organism evidence="1">
    <name type="scientific">Trepomonas sp. PC1</name>
    <dbReference type="NCBI Taxonomy" id="1076344"/>
    <lineage>
        <taxon>Eukaryota</taxon>
        <taxon>Metamonada</taxon>
        <taxon>Diplomonadida</taxon>
        <taxon>Hexamitidae</taxon>
        <taxon>Hexamitinae</taxon>
        <taxon>Trepomonas</taxon>
    </lineage>
</organism>
<reference evidence="1" key="1">
    <citation type="submission" date="2015-07" db="EMBL/GenBank/DDBJ databases">
        <title>Adaptation to a free-living lifestyle via gene acquisitions in the diplomonad Trepomonas sp. PC1.</title>
        <authorList>
            <person name="Xu F."/>
            <person name="Jerlstrom-Hultqvist J."/>
            <person name="Kolisko M."/>
            <person name="Simpson A.G.B."/>
            <person name="Roger A.J."/>
            <person name="Svard S.G."/>
            <person name="Andersson J.O."/>
        </authorList>
    </citation>
    <scope>NUCLEOTIDE SEQUENCE</scope>
    <source>
        <strain evidence="1">PC1</strain>
    </source>
</reference>